<feature type="compositionally biased region" description="Polar residues" evidence="1">
    <location>
        <begin position="160"/>
        <end position="195"/>
    </location>
</feature>
<evidence type="ECO:0000256" key="1">
    <source>
        <dbReference type="SAM" id="MobiDB-lite"/>
    </source>
</evidence>
<feature type="compositionally biased region" description="Low complexity" evidence="1">
    <location>
        <begin position="21"/>
        <end position="33"/>
    </location>
</feature>
<feature type="region of interest" description="Disordered" evidence="1">
    <location>
        <begin position="157"/>
        <end position="241"/>
    </location>
</feature>
<feature type="region of interest" description="Disordered" evidence="1">
    <location>
        <begin position="1"/>
        <end position="43"/>
    </location>
</feature>
<organism evidence="2 3">
    <name type="scientific">Ramazzottius varieornatus</name>
    <name type="common">Water bear</name>
    <name type="synonym">Tardigrade</name>
    <dbReference type="NCBI Taxonomy" id="947166"/>
    <lineage>
        <taxon>Eukaryota</taxon>
        <taxon>Metazoa</taxon>
        <taxon>Ecdysozoa</taxon>
        <taxon>Tardigrada</taxon>
        <taxon>Eutardigrada</taxon>
        <taxon>Parachela</taxon>
        <taxon>Hypsibioidea</taxon>
        <taxon>Ramazzottiidae</taxon>
        <taxon>Ramazzottius</taxon>
    </lineage>
</organism>
<dbReference type="Proteomes" id="UP000186922">
    <property type="component" value="Unassembled WGS sequence"/>
</dbReference>
<dbReference type="OrthoDB" id="10576610at2759"/>
<comment type="caution">
    <text evidence="2">The sequence shown here is derived from an EMBL/GenBank/DDBJ whole genome shotgun (WGS) entry which is preliminary data.</text>
</comment>
<feature type="region of interest" description="Disordered" evidence="1">
    <location>
        <begin position="366"/>
        <end position="447"/>
    </location>
</feature>
<dbReference type="AlphaFoldDB" id="A0A1D1VP12"/>
<keyword evidence="3" id="KW-1185">Reference proteome</keyword>
<feature type="compositionally biased region" description="Polar residues" evidence="1">
    <location>
        <begin position="400"/>
        <end position="409"/>
    </location>
</feature>
<accession>A0A1D1VP12</accession>
<reference evidence="2 3" key="1">
    <citation type="journal article" date="2016" name="Nat. Commun.">
        <title>Extremotolerant tardigrade genome and improved radiotolerance of human cultured cells by tardigrade-unique protein.</title>
        <authorList>
            <person name="Hashimoto T."/>
            <person name="Horikawa D.D."/>
            <person name="Saito Y."/>
            <person name="Kuwahara H."/>
            <person name="Kozuka-Hata H."/>
            <person name="Shin-I T."/>
            <person name="Minakuchi Y."/>
            <person name="Ohishi K."/>
            <person name="Motoyama A."/>
            <person name="Aizu T."/>
            <person name="Enomoto A."/>
            <person name="Kondo K."/>
            <person name="Tanaka S."/>
            <person name="Hara Y."/>
            <person name="Koshikawa S."/>
            <person name="Sagara H."/>
            <person name="Miura T."/>
            <person name="Yokobori S."/>
            <person name="Miyagawa K."/>
            <person name="Suzuki Y."/>
            <person name="Kubo T."/>
            <person name="Oyama M."/>
            <person name="Kohara Y."/>
            <person name="Fujiyama A."/>
            <person name="Arakawa K."/>
            <person name="Katayama T."/>
            <person name="Toyoda A."/>
            <person name="Kunieda T."/>
        </authorList>
    </citation>
    <scope>NUCLEOTIDE SEQUENCE [LARGE SCALE GENOMIC DNA]</scope>
    <source>
        <strain evidence="2 3">YOKOZUNA-1</strain>
    </source>
</reference>
<sequence length="576" mass="64331">MKLKHWMESLSRGRKRSKTDNSTSNSSNMSNANLPSVKEKSRSKKLSVKELMMPHGPPREQQRKHVRDNYPAVAAYLDHRNPLSDLSQNLQSFRSSTRAPASRETGAIANPGKQRSENIYVNVNSLQMNTNGIYALPDKSIPLDSAQCACYRHQKERQTAMDNSENSSSIYTTDGATSGSGTFNPRRASNVNIRTNPWIRPNQYSVMTDSTGSSSVSLRDEPARPVPPPKPQRKRPPPAHYYPPVERFCSEDDDDTEMIVCSDKSVGTDGDEYLLDDGSSTYCDCDECCSSSCHSFSSLKRSSAIFCSNETIQPDCDSDGCSTTSTPTILNDFIDADGETSCSERDSAVDSPASLKASCGAFMSSSISSSRSANRPHYSPADSHTSWKYFDDDDEVDSGHGQTASSLGSPGSAEDYRHRISHSSSAQSAQSAQSAHSRQPLIGDDTRENFVDIDTNIEMIRTRLQKQVYQLKHEQTALDRQMFRSRHGGHYYGQEDNIDMIDEDFMLQKKAILVDTLNLLKRQLDEQNVRLQTSYSALQNLNKHQGQREAVYQPPRNRDHRALSALYNESIRETFC</sequence>
<gene>
    <name evidence="2" type="primary">RvY_13759-1</name>
    <name evidence="2" type="synonym">RvY_13759.1</name>
    <name evidence="2" type="ORF">RvY_13759</name>
</gene>
<evidence type="ECO:0000313" key="3">
    <source>
        <dbReference type="Proteomes" id="UP000186922"/>
    </source>
</evidence>
<name>A0A1D1VP12_RAMVA</name>
<feature type="region of interest" description="Disordered" evidence="1">
    <location>
        <begin position="93"/>
        <end position="113"/>
    </location>
</feature>
<dbReference type="EMBL" id="BDGG01000009">
    <property type="protein sequence ID" value="GAV03317.1"/>
    <property type="molecule type" value="Genomic_DNA"/>
</dbReference>
<feature type="compositionally biased region" description="Low complexity" evidence="1">
    <location>
        <begin position="422"/>
        <end position="439"/>
    </location>
</feature>
<proteinExistence type="predicted"/>
<evidence type="ECO:0000313" key="2">
    <source>
        <dbReference type="EMBL" id="GAV03317.1"/>
    </source>
</evidence>
<feature type="compositionally biased region" description="Polar residues" evidence="1">
    <location>
        <begin position="202"/>
        <end position="217"/>
    </location>
</feature>
<protein>
    <submittedName>
        <fullName evidence="2">Uncharacterized protein</fullName>
    </submittedName>
</protein>